<reference evidence="8" key="1">
    <citation type="submission" date="2021-01" db="EMBL/GenBank/DDBJ databases">
        <title>Whole genome shotgun sequence of Sinosporangium siamense NBRC 109515.</title>
        <authorList>
            <person name="Komaki H."/>
            <person name="Tamura T."/>
        </authorList>
    </citation>
    <scope>NUCLEOTIDE SEQUENCE</scope>
    <source>
        <strain evidence="8">NBRC 109515</strain>
    </source>
</reference>
<dbReference type="Gene3D" id="1.10.10.10">
    <property type="entry name" value="Winged helix-like DNA-binding domain superfamily/Winged helix DNA-binding domain"/>
    <property type="match status" value="1"/>
</dbReference>
<dbReference type="InterPro" id="IPR007627">
    <property type="entry name" value="RNA_pol_sigma70_r2"/>
</dbReference>
<dbReference type="GO" id="GO:0000428">
    <property type="term" value="C:DNA-directed RNA polymerase complex"/>
    <property type="evidence" value="ECO:0007669"/>
    <property type="project" value="UniProtKB-KW"/>
</dbReference>
<dbReference type="GO" id="GO:0006352">
    <property type="term" value="P:DNA-templated transcription initiation"/>
    <property type="evidence" value="ECO:0007669"/>
    <property type="project" value="InterPro"/>
</dbReference>
<dbReference type="NCBIfam" id="TIGR02937">
    <property type="entry name" value="sigma70-ECF"/>
    <property type="match status" value="1"/>
</dbReference>
<dbReference type="PANTHER" id="PTHR43133:SF50">
    <property type="entry name" value="ECF RNA POLYMERASE SIGMA FACTOR SIGM"/>
    <property type="match status" value="1"/>
</dbReference>
<dbReference type="InterPro" id="IPR013249">
    <property type="entry name" value="RNA_pol_sigma70_r4_t2"/>
</dbReference>
<dbReference type="CDD" id="cd06171">
    <property type="entry name" value="Sigma70_r4"/>
    <property type="match status" value="1"/>
</dbReference>
<evidence type="ECO:0000256" key="3">
    <source>
        <dbReference type="ARBA" id="ARBA00023082"/>
    </source>
</evidence>
<dbReference type="InterPro" id="IPR013325">
    <property type="entry name" value="RNA_pol_sigma_r2"/>
</dbReference>
<keyword evidence="5" id="KW-0804">Transcription</keyword>
<dbReference type="InterPro" id="IPR014284">
    <property type="entry name" value="RNA_pol_sigma-70_dom"/>
</dbReference>
<comment type="similarity">
    <text evidence="1">Belongs to the sigma-70 factor family. ECF subfamily.</text>
</comment>
<keyword evidence="2" id="KW-0805">Transcription regulation</keyword>
<dbReference type="Pfam" id="PF04542">
    <property type="entry name" value="Sigma70_r2"/>
    <property type="match status" value="1"/>
</dbReference>
<dbReference type="PANTHER" id="PTHR43133">
    <property type="entry name" value="RNA POLYMERASE ECF-TYPE SIGMA FACTO"/>
    <property type="match status" value="1"/>
</dbReference>
<evidence type="ECO:0000259" key="7">
    <source>
        <dbReference type="Pfam" id="PF08281"/>
    </source>
</evidence>
<evidence type="ECO:0000256" key="4">
    <source>
        <dbReference type="ARBA" id="ARBA00023125"/>
    </source>
</evidence>
<dbReference type="InterPro" id="IPR014325">
    <property type="entry name" value="RNA_pol_sigma-E_actinobac"/>
</dbReference>
<sequence>MPDHDFESFVQSAGARLLRFAVLVSGDRSKAEDLVQDALVKVYPRWNRIRDNAPEAYVRRTIINQMASWWRSPWVARRAPEMPDPPVKRDAMGESDERARILAALRRLPTRMRTVVVMRYWLGYSEMETARELGCSPGTVKSQASRGLERLRGLLTDAPRPAETCATSPSRESA</sequence>
<dbReference type="SUPFAM" id="SSF88946">
    <property type="entry name" value="Sigma2 domain of RNA polymerase sigma factors"/>
    <property type="match status" value="1"/>
</dbReference>
<keyword evidence="4" id="KW-0238">DNA-binding</keyword>
<dbReference type="AlphaFoldDB" id="A0A919VAB1"/>
<evidence type="ECO:0000259" key="6">
    <source>
        <dbReference type="Pfam" id="PF04542"/>
    </source>
</evidence>
<accession>A0A919VAB1</accession>
<dbReference type="InterPro" id="IPR036388">
    <property type="entry name" value="WH-like_DNA-bd_sf"/>
</dbReference>
<dbReference type="Proteomes" id="UP000606172">
    <property type="component" value="Unassembled WGS sequence"/>
</dbReference>
<evidence type="ECO:0000313" key="8">
    <source>
        <dbReference type="EMBL" id="GII90934.1"/>
    </source>
</evidence>
<name>A0A919VAB1_9ACTN</name>
<evidence type="ECO:0000256" key="2">
    <source>
        <dbReference type="ARBA" id="ARBA00023015"/>
    </source>
</evidence>
<dbReference type="Gene3D" id="1.10.1740.10">
    <property type="match status" value="1"/>
</dbReference>
<protein>
    <submittedName>
        <fullName evidence="8">DNA-directed RNA polymerase sigma-70 factor</fullName>
    </submittedName>
</protein>
<dbReference type="EMBL" id="BOOW01000007">
    <property type="protein sequence ID" value="GII90934.1"/>
    <property type="molecule type" value="Genomic_DNA"/>
</dbReference>
<evidence type="ECO:0000313" key="9">
    <source>
        <dbReference type="Proteomes" id="UP000606172"/>
    </source>
</evidence>
<evidence type="ECO:0000256" key="1">
    <source>
        <dbReference type="ARBA" id="ARBA00010641"/>
    </source>
</evidence>
<dbReference type="RefSeq" id="WP_204021792.1">
    <property type="nucleotide sequence ID" value="NZ_BOOW01000007.1"/>
</dbReference>
<keyword evidence="3" id="KW-0731">Sigma factor</keyword>
<dbReference type="InterPro" id="IPR013324">
    <property type="entry name" value="RNA_pol_sigma_r3/r4-like"/>
</dbReference>
<keyword evidence="8" id="KW-0240">DNA-directed RNA polymerase</keyword>
<dbReference type="NCBIfam" id="TIGR02983">
    <property type="entry name" value="SigE-fam_strep"/>
    <property type="match status" value="1"/>
</dbReference>
<gene>
    <name evidence="8" type="ORF">Ssi02_11650</name>
</gene>
<comment type="caution">
    <text evidence="8">The sequence shown here is derived from an EMBL/GenBank/DDBJ whole genome shotgun (WGS) entry which is preliminary data.</text>
</comment>
<feature type="domain" description="RNA polymerase sigma factor 70 region 4 type 2" evidence="7">
    <location>
        <begin position="99"/>
        <end position="151"/>
    </location>
</feature>
<dbReference type="GO" id="GO:0003677">
    <property type="term" value="F:DNA binding"/>
    <property type="evidence" value="ECO:0007669"/>
    <property type="project" value="UniProtKB-KW"/>
</dbReference>
<organism evidence="8 9">
    <name type="scientific">Sinosporangium siamense</name>
    <dbReference type="NCBI Taxonomy" id="1367973"/>
    <lineage>
        <taxon>Bacteria</taxon>
        <taxon>Bacillati</taxon>
        <taxon>Actinomycetota</taxon>
        <taxon>Actinomycetes</taxon>
        <taxon>Streptosporangiales</taxon>
        <taxon>Streptosporangiaceae</taxon>
        <taxon>Sinosporangium</taxon>
    </lineage>
</organism>
<dbReference type="GO" id="GO:0016987">
    <property type="term" value="F:sigma factor activity"/>
    <property type="evidence" value="ECO:0007669"/>
    <property type="project" value="UniProtKB-KW"/>
</dbReference>
<evidence type="ECO:0000256" key="5">
    <source>
        <dbReference type="ARBA" id="ARBA00023163"/>
    </source>
</evidence>
<proteinExistence type="inferred from homology"/>
<dbReference type="Pfam" id="PF08281">
    <property type="entry name" value="Sigma70_r4_2"/>
    <property type="match status" value="1"/>
</dbReference>
<feature type="domain" description="RNA polymerase sigma-70 region 2" evidence="6">
    <location>
        <begin position="10"/>
        <end position="72"/>
    </location>
</feature>
<dbReference type="SUPFAM" id="SSF88659">
    <property type="entry name" value="Sigma3 and sigma4 domains of RNA polymerase sigma factors"/>
    <property type="match status" value="1"/>
</dbReference>
<dbReference type="InterPro" id="IPR039425">
    <property type="entry name" value="RNA_pol_sigma-70-like"/>
</dbReference>
<keyword evidence="9" id="KW-1185">Reference proteome</keyword>